<dbReference type="EMBL" id="CM000134">
    <property type="protein sequence ID" value="EEC84678.1"/>
    <property type="molecule type" value="Genomic_DNA"/>
</dbReference>
<feature type="domain" description="DUF1618" evidence="2">
    <location>
        <begin position="143"/>
        <end position="232"/>
    </location>
</feature>
<organism evidence="3 4">
    <name type="scientific">Oryza sativa subsp. indica</name>
    <name type="common">Rice</name>
    <dbReference type="NCBI Taxonomy" id="39946"/>
    <lineage>
        <taxon>Eukaryota</taxon>
        <taxon>Viridiplantae</taxon>
        <taxon>Streptophyta</taxon>
        <taxon>Embryophyta</taxon>
        <taxon>Tracheophyta</taxon>
        <taxon>Spermatophyta</taxon>
        <taxon>Magnoliopsida</taxon>
        <taxon>Liliopsida</taxon>
        <taxon>Poales</taxon>
        <taxon>Poaceae</taxon>
        <taxon>BOP clade</taxon>
        <taxon>Oryzoideae</taxon>
        <taxon>Oryzeae</taxon>
        <taxon>Oryzinae</taxon>
        <taxon>Oryza</taxon>
        <taxon>Oryza sativa</taxon>
    </lineage>
</organism>
<evidence type="ECO:0000313" key="4">
    <source>
        <dbReference type="Proteomes" id="UP000007015"/>
    </source>
</evidence>
<gene>
    <name evidence="3" type="ORF">OsI_31592</name>
</gene>
<dbReference type="PANTHER" id="PTHR33086">
    <property type="entry name" value="OS05G0468200 PROTEIN-RELATED"/>
    <property type="match status" value="1"/>
</dbReference>
<reference evidence="3 4" key="1">
    <citation type="journal article" date="2005" name="PLoS Biol.">
        <title>The genomes of Oryza sativa: a history of duplications.</title>
        <authorList>
            <person name="Yu J."/>
            <person name="Wang J."/>
            <person name="Lin W."/>
            <person name="Li S."/>
            <person name="Li H."/>
            <person name="Zhou J."/>
            <person name="Ni P."/>
            <person name="Dong W."/>
            <person name="Hu S."/>
            <person name="Zeng C."/>
            <person name="Zhang J."/>
            <person name="Zhang Y."/>
            <person name="Li R."/>
            <person name="Xu Z."/>
            <person name="Li S."/>
            <person name="Li X."/>
            <person name="Zheng H."/>
            <person name="Cong L."/>
            <person name="Lin L."/>
            <person name="Yin J."/>
            <person name="Geng J."/>
            <person name="Li G."/>
            <person name="Shi J."/>
            <person name="Liu J."/>
            <person name="Lv H."/>
            <person name="Li J."/>
            <person name="Wang J."/>
            <person name="Deng Y."/>
            <person name="Ran L."/>
            <person name="Shi X."/>
            <person name="Wang X."/>
            <person name="Wu Q."/>
            <person name="Li C."/>
            <person name="Ren X."/>
            <person name="Wang J."/>
            <person name="Wang X."/>
            <person name="Li D."/>
            <person name="Liu D."/>
            <person name="Zhang X."/>
            <person name="Ji Z."/>
            <person name="Zhao W."/>
            <person name="Sun Y."/>
            <person name="Zhang Z."/>
            <person name="Bao J."/>
            <person name="Han Y."/>
            <person name="Dong L."/>
            <person name="Ji J."/>
            <person name="Chen P."/>
            <person name="Wu S."/>
            <person name="Liu J."/>
            <person name="Xiao Y."/>
            <person name="Bu D."/>
            <person name="Tan J."/>
            <person name="Yang L."/>
            <person name="Ye C."/>
            <person name="Zhang J."/>
            <person name="Xu J."/>
            <person name="Zhou Y."/>
            <person name="Yu Y."/>
            <person name="Zhang B."/>
            <person name="Zhuang S."/>
            <person name="Wei H."/>
            <person name="Liu B."/>
            <person name="Lei M."/>
            <person name="Yu H."/>
            <person name="Li Y."/>
            <person name="Xu H."/>
            <person name="Wei S."/>
            <person name="He X."/>
            <person name="Fang L."/>
            <person name="Zhang Z."/>
            <person name="Zhang Y."/>
            <person name="Huang X."/>
            <person name="Su Z."/>
            <person name="Tong W."/>
            <person name="Li J."/>
            <person name="Tong Z."/>
            <person name="Li S."/>
            <person name="Ye J."/>
            <person name="Wang L."/>
            <person name="Fang L."/>
            <person name="Lei T."/>
            <person name="Chen C."/>
            <person name="Chen H."/>
            <person name="Xu Z."/>
            <person name="Li H."/>
            <person name="Huang H."/>
            <person name="Zhang F."/>
            <person name="Xu H."/>
            <person name="Li N."/>
            <person name="Zhao C."/>
            <person name="Li S."/>
            <person name="Dong L."/>
            <person name="Huang Y."/>
            <person name="Li L."/>
            <person name="Xi Y."/>
            <person name="Qi Q."/>
            <person name="Li W."/>
            <person name="Zhang B."/>
            <person name="Hu W."/>
            <person name="Zhang Y."/>
            <person name="Tian X."/>
            <person name="Jiao Y."/>
            <person name="Liang X."/>
            <person name="Jin J."/>
            <person name="Gao L."/>
            <person name="Zheng W."/>
            <person name="Hao B."/>
            <person name="Liu S."/>
            <person name="Wang W."/>
            <person name="Yuan L."/>
            <person name="Cao M."/>
            <person name="McDermott J."/>
            <person name="Samudrala R."/>
            <person name="Wang J."/>
            <person name="Wong G.K."/>
            <person name="Yang H."/>
        </authorList>
    </citation>
    <scope>NUCLEOTIDE SEQUENCE [LARGE SCALE GENOMIC DNA]</scope>
    <source>
        <strain evidence="4">cv. 93-11</strain>
    </source>
</reference>
<keyword evidence="4" id="KW-1185">Reference proteome</keyword>
<dbReference type="Gramene" id="BGIOSGA030874-TA">
    <property type="protein sequence ID" value="BGIOSGA030874-PA"/>
    <property type="gene ID" value="BGIOSGA030874"/>
</dbReference>
<dbReference type="InterPro" id="IPR011676">
    <property type="entry name" value="DUF1618"/>
</dbReference>
<feature type="region of interest" description="Disordered" evidence="1">
    <location>
        <begin position="282"/>
        <end position="304"/>
    </location>
</feature>
<protein>
    <recommendedName>
        <fullName evidence="2">DUF1618 domain-containing protein</fullName>
    </recommendedName>
</protein>
<sequence length="340" mass="36668">MEKGGEKERSAEGIPAATSPRLSWMAMPAIARVVDDNSPLLMANSDVSVQFAEPPRASILNVARRIHPDGFHPSRPYLPFILNIQSDHLLLYTTNGGHAAVAPSSPTPRGQARGRSSVSVLRRTTRAATAACSPTTGGCGGRILTLDPFAAGEFHLRHVALPEGHGARMDNSDDKHRCVKVSEGKLRYVEIDGFPDTPAVTMTTLIDLDGAVWNMDYRVGLDEIWADDGYKLASRADAGQEMDEHQSGNFKIQDIKDCTAVTSAEAARQFFTAQLEDIRMKKGTRKEKGTRQKNDAAAAKEERAIEVGASSSVEAVAAQVQAAEETKAIPQGLLAHDAKE</sequence>
<name>B8BCI6_ORYSI</name>
<evidence type="ECO:0000313" key="3">
    <source>
        <dbReference type="EMBL" id="EEC84678.1"/>
    </source>
</evidence>
<accession>B8BCI6</accession>
<dbReference type="PANTHER" id="PTHR33086:SF51">
    <property type="entry name" value="OS06G0307900 PROTEIN"/>
    <property type="match status" value="1"/>
</dbReference>
<dbReference type="Proteomes" id="UP000007015">
    <property type="component" value="Chromosome 9"/>
</dbReference>
<proteinExistence type="predicted"/>
<evidence type="ECO:0000259" key="2">
    <source>
        <dbReference type="Pfam" id="PF07762"/>
    </source>
</evidence>
<dbReference type="HOGENOM" id="CLU_817328_0_0_1"/>
<dbReference type="Pfam" id="PF07762">
    <property type="entry name" value="DUF1618"/>
    <property type="match status" value="1"/>
</dbReference>
<evidence type="ECO:0000256" key="1">
    <source>
        <dbReference type="SAM" id="MobiDB-lite"/>
    </source>
</evidence>
<dbReference type="AlphaFoldDB" id="B8BCI6"/>